<dbReference type="Pfam" id="PF00459">
    <property type="entry name" value="Inositol_P"/>
    <property type="match status" value="1"/>
</dbReference>
<dbReference type="PROSITE" id="PS00630">
    <property type="entry name" value="IMP_2"/>
    <property type="match status" value="1"/>
</dbReference>
<dbReference type="PRINTS" id="PR00377">
    <property type="entry name" value="IMPHPHTASES"/>
</dbReference>
<proteinExistence type="predicted"/>
<evidence type="ECO:0000256" key="4">
    <source>
        <dbReference type="ARBA" id="ARBA00022842"/>
    </source>
</evidence>
<dbReference type="AlphaFoldDB" id="A0A1C4UQU7"/>
<comment type="cofactor">
    <cofactor evidence="5">
        <name>Mg(2+)</name>
        <dbReference type="ChEBI" id="CHEBI:18420"/>
    </cofactor>
</comment>
<evidence type="ECO:0000256" key="3">
    <source>
        <dbReference type="ARBA" id="ARBA00022723"/>
    </source>
</evidence>
<dbReference type="InterPro" id="IPR020550">
    <property type="entry name" value="Inositol_monophosphatase_CS"/>
</dbReference>
<evidence type="ECO:0000256" key="5">
    <source>
        <dbReference type="PIRSR" id="PIRSR600760-2"/>
    </source>
</evidence>
<feature type="binding site" evidence="5">
    <location>
        <position position="88"/>
    </location>
    <ligand>
        <name>Mg(2+)</name>
        <dbReference type="ChEBI" id="CHEBI:18420"/>
        <label>1</label>
        <note>catalytic</note>
    </ligand>
</feature>
<keyword evidence="4 5" id="KW-0460">Magnesium</keyword>
<dbReference type="GO" id="GO:0046854">
    <property type="term" value="P:phosphatidylinositol phosphate biosynthetic process"/>
    <property type="evidence" value="ECO:0007669"/>
    <property type="project" value="InterPro"/>
</dbReference>
<keyword evidence="3 5" id="KW-0479">Metal-binding</keyword>
<feature type="binding site" evidence="5">
    <location>
        <position position="85"/>
    </location>
    <ligand>
        <name>Mg(2+)</name>
        <dbReference type="ChEBI" id="CHEBI:18420"/>
        <label>1</label>
        <note>catalytic</note>
    </ligand>
</feature>
<dbReference type="Gene3D" id="3.30.540.10">
    <property type="entry name" value="Fructose-1,6-Bisphosphatase, subunit A, domain 1"/>
    <property type="match status" value="1"/>
</dbReference>
<dbReference type="Proteomes" id="UP000199629">
    <property type="component" value="Unassembled WGS sequence"/>
</dbReference>
<dbReference type="GO" id="GO:0007165">
    <property type="term" value="P:signal transduction"/>
    <property type="evidence" value="ECO:0007669"/>
    <property type="project" value="TreeGrafter"/>
</dbReference>
<evidence type="ECO:0000256" key="2">
    <source>
        <dbReference type="ARBA" id="ARBA00013106"/>
    </source>
</evidence>
<keyword evidence="7" id="KW-1185">Reference proteome</keyword>
<feature type="binding site" evidence="5">
    <location>
        <position position="210"/>
    </location>
    <ligand>
        <name>Mg(2+)</name>
        <dbReference type="ChEBI" id="CHEBI:18420"/>
        <label>1</label>
        <note>catalytic</note>
    </ligand>
</feature>
<dbReference type="PANTHER" id="PTHR20854:SF4">
    <property type="entry name" value="INOSITOL-1-MONOPHOSPHATASE-RELATED"/>
    <property type="match status" value="1"/>
</dbReference>
<reference evidence="7" key="1">
    <citation type="submission" date="2016-06" db="EMBL/GenBank/DDBJ databases">
        <authorList>
            <person name="Varghese N."/>
            <person name="Submissions Spin"/>
        </authorList>
    </citation>
    <scope>NUCLEOTIDE SEQUENCE [LARGE SCALE GENOMIC DNA]</scope>
    <source>
        <strain evidence="7">DSM 45246</strain>
    </source>
</reference>
<protein>
    <recommendedName>
        <fullName evidence="2">inositol-phosphate phosphatase</fullName>
        <ecNumber evidence="2">3.1.3.25</ecNumber>
    </recommendedName>
</protein>
<dbReference type="Gene3D" id="3.40.190.80">
    <property type="match status" value="1"/>
</dbReference>
<evidence type="ECO:0000313" key="7">
    <source>
        <dbReference type="Proteomes" id="UP000199629"/>
    </source>
</evidence>
<dbReference type="GO" id="GO:0046872">
    <property type="term" value="F:metal ion binding"/>
    <property type="evidence" value="ECO:0007669"/>
    <property type="project" value="UniProtKB-KW"/>
</dbReference>
<dbReference type="EC" id="3.1.3.25" evidence="2"/>
<feature type="binding site" evidence="5">
    <location>
        <position position="87"/>
    </location>
    <ligand>
        <name>Mg(2+)</name>
        <dbReference type="ChEBI" id="CHEBI:18420"/>
        <label>1</label>
        <note>catalytic</note>
    </ligand>
</feature>
<dbReference type="SUPFAM" id="SSF56655">
    <property type="entry name" value="Carbohydrate phosphatase"/>
    <property type="match status" value="1"/>
</dbReference>
<accession>A0A1C4UQU7</accession>
<evidence type="ECO:0000313" key="6">
    <source>
        <dbReference type="EMBL" id="SCE74038.1"/>
    </source>
</evidence>
<dbReference type="EMBL" id="FMCS01000001">
    <property type="protein sequence ID" value="SCE74038.1"/>
    <property type="molecule type" value="Genomic_DNA"/>
</dbReference>
<organism evidence="6 7">
    <name type="scientific">Micromonospora chaiyaphumensis</name>
    <dbReference type="NCBI Taxonomy" id="307119"/>
    <lineage>
        <taxon>Bacteria</taxon>
        <taxon>Bacillati</taxon>
        <taxon>Actinomycetota</taxon>
        <taxon>Actinomycetes</taxon>
        <taxon>Micromonosporales</taxon>
        <taxon>Micromonosporaceae</taxon>
        <taxon>Micromonospora</taxon>
    </lineage>
</organism>
<name>A0A1C4UQU7_9ACTN</name>
<comment type="catalytic activity">
    <reaction evidence="1">
        <text>a myo-inositol phosphate + H2O = myo-inositol + phosphate</text>
        <dbReference type="Rhea" id="RHEA:24056"/>
        <dbReference type="ChEBI" id="CHEBI:15377"/>
        <dbReference type="ChEBI" id="CHEBI:17268"/>
        <dbReference type="ChEBI" id="CHEBI:43474"/>
        <dbReference type="ChEBI" id="CHEBI:84139"/>
        <dbReference type="EC" id="3.1.3.25"/>
    </reaction>
</comment>
<dbReference type="InterPro" id="IPR000760">
    <property type="entry name" value="Inositol_monophosphatase-like"/>
</dbReference>
<evidence type="ECO:0000256" key="1">
    <source>
        <dbReference type="ARBA" id="ARBA00001033"/>
    </source>
</evidence>
<dbReference type="PANTHER" id="PTHR20854">
    <property type="entry name" value="INOSITOL MONOPHOSPHATASE"/>
    <property type="match status" value="1"/>
</dbReference>
<dbReference type="GO" id="GO:0006020">
    <property type="term" value="P:inositol metabolic process"/>
    <property type="evidence" value="ECO:0007669"/>
    <property type="project" value="TreeGrafter"/>
</dbReference>
<sequence length="257" mass="27526">MASWYEQDLSLALELAEQADRITTAHFRAGSVVTVKPDRSLVTEADLETERALAAVLAERRPEDAVVAEELHGDQIGQGRCWAIDPIDHTNNFARGLAHYGTLIALLEDGQPVVGVVSAPTLRRRWWASHGGGAFADGNRIQVSAVDEVAEAHLSFAELDVWNRRGLLGPLVGLVSDVRWTFGSGGFLAQMAVAEGKLDVALDPTGHVWDLAASQVIVQEAGGRFSDLDGRVDATRGTAVVTNGLLHKKVLARLAGP</sequence>
<gene>
    <name evidence="6" type="ORF">GA0070214_101923</name>
</gene>
<feature type="binding site" evidence="5">
    <location>
        <position position="69"/>
    </location>
    <ligand>
        <name>Mg(2+)</name>
        <dbReference type="ChEBI" id="CHEBI:18420"/>
        <label>1</label>
        <note>catalytic</note>
    </ligand>
</feature>
<dbReference type="GO" id="GO:0008934">
    <property type="term" value="F:inositol monophosphate 1-phosphatase activity"/>
    <property type="evidence" value="ECO:0007669"/>
    <property type="project" value="TreeGrafter"/>
</dbReference>
<dbReference type="RefSeq" id="WP_091259278.1">
    <property type="nucleotide sequence ID" value="NZ_FMCS01000001.1"/>
</dbReference>